<proteinExistence type="predicted"/>
<feature type="signal peptide" evidence="1">
    <location>
        <begin position="1"/>
        <end position="23"/>
    </location>
</feature>
<evidence type="ECO:0000313" key="3">
    <source>
        <dbReference type="Proteomes" id="UP000324748"/>
    </source>
</evidence>
<gene>
    <name evidence="2" type="ORF">PGT21_007018</name>
</gene>
<evidence type="ECO:0000256" key="1">
    <source>
        <dbReference type="SAM" id="SignalP"/>
    </source>
</evidence>
<name>A0A5B0LJM3_PUCGR</name>
<dbReference type="EMBL" id="VSWC01000197">
    <property type="protein sequence ID" value="KAA1064535.1"/>
    <property type="molecule type" value="Genomic_DNA"/>
</dbReference>
<sequence length="62" mass="6874">MQPPPPPLTLAAILISAVMIAQCREQRQSLACLHGPRSKMTRKTQKRLSPAALEIQSIHNMN</sequence>
<accession>A0A5B0LJM3</accession>
<evidence type="ECO:0000313" key="2">
    <source>
        <dbReference type="EMBL" id="KAA1064535.1"/>
    </source>
</evidence>
<keyword evidence="3" id="KW-1185">Reference proteome</keyword>
<dbReference type="Proteomes" id="UP000324748">
    <property type="component" value="Unassembled WGS sequence"/>
</dbReference>
<keyword evidence="1" id="KW-0732">Signal</keyword>
<organism evidence="2 3">
    <name type="scientific">Puccinia graminis f. sp. tritici</name>
    <dbReference type="NCBI Taxonomy" id="56615"/>
    <lineage>
        <taxon>Eukaryota</taxon>
        <taxon>Fungi</taxon>
        <taxon>Dikarya</taxon>
        <taxon>Basidiomycota</taxon>
        <taxon>Pucciniomycotina</taxon>
        <taxon>Pucciniomycetes</taxon>
        <taxon>Pucciniales</taxon>
        <taxon>Pucciniaceae</taxon>
        <taxon>Puccinia</taxon>
    </lineage>
</organism>
<dbReference type="AlphaFoldDB" id="A0A5B0LJM3"/>
<feature type="chain" id="PRO_5022677337" evidence="1">
    <location>
        <begin position="24"/>
        <end position="62"/>
    </location>
</feature>
<reference evidence="2 3" key="1">
    <citation type="submission" date="2019-05" db="EMBL/GenBank/DDBJ databases">
        <title>Emergence of the Ug99 lineage of the wheat stem rust pathogen through somatic hybridization.</title>
        <authorList>
            <person name="Li F."/>
            <person name="Upadhyaya N.M."/>
            <person name="Sperschneider J."/>
            <person name="Matny O."/>
            <person name="Nguyen-Phuc H."/>
            <person name="Mago R."/>
            <person name="Raley C."/>
            <person name="Miller M.E."/>
            <person name="Silverstein K.A.T."/>
            <person name="Henningsen E."/>
            <person name="Hirsch C.D."/>
            <person name="Visser B."/>
            <person name="Pretorius Z.A."/>
            <person name="Steffenson B.J."/>
            <person name="Schwessinger B."/>
            <person name="Dodds P.N."/>
            <person name="Figueroa M."/>
        </authorList>
    </citation>
    <scope>NUCLEOTIDE SEQUENCE [LARGE SCALE GENOMIC DNA]</scope>
    <source>
        <strain evidence="2">21-0</strain>
    </source>
</reference>
<protein>
    <submittedName>
        <fullName evidence="2">Uncharacterized protein</fullName>
    </submittedName>
</protein>
<comment type="caution">
    <text evidence="2">The sequence shown here is derived from an EMBL/GenBank/DDBJ whole genome shotgun (WGS) entry which is preliminary data.</text>
</comment>